<comment type="caution">
    <text evidence="1">The sequence shown here is derived from an EMBL/GenBank/DDBJ whole genome shotgun (WGS) entry which is preliminary data.</text>
</comment>
<sequence>MEIDENEKQSLWKVIKAEELSSEEKEFSSEKEEDLLNALLKESSEEPSSFENETGNEDAIPYSGCINVVTSTQKGLLDIIEEVDDDAIIKKILLRLREDLETPIKSSKIR</sequence>
<accession>A0A5D3B946</accession>
<name>A0A5D3B946_CUCMM</name>
<dbReference type="AlphaFoldDB" id="A0A5D3B946"/>
<gene>
    <name evidence="1" type="ORF">E5676_scaffold110G001080</name>
</gene>
<reference evidence="1 2" key="1">
    <citation type="submission" date="2019-08" db="EMBL/GenBank/DDBJ databases">
        <title>Draft genome sequences of two oriental melons (Cucumis melo L. var makuwa).</title>
        <authorList>
            <person name="Kwon S.-Y."/>
        </authorList>
    </citation>
    <scope>NUCLEOTIDE SEQUENCE [LARGE SCALE GENOMIC DNA]</scope>
    <source>
        <strain evidence="2">cv. Chang Bougi</strain>
        <tissue evidence="1">Leaf</tissue>
    </source>
</reference>
<dbReference type="Proteomes" id="UP000321947">
    <property type="component" value="Unassembled WGS sequence"/>
</dbReference>
<organism evidence="1 2">
    <name type="scientific">Cucumis melo var. makuwa</name>
    <name type="common">Oriental melon</name>
    <dbReference type="NCBI Taxonomy" id="1194695"/>
    <lineage>
        <taxon>Eukaryota</taxon>
        <taxon>Viridiplantae</taxon>
        <taxon>Streptophyta</taxon>
        <taxon>Embryophyta</taxon>
        <taxon>Tracheophyta</taxon>
        <taxon>Spermatophyta</taxon>
        <taxon>Magnoliopsida</taxon>
        <taxon>eudicotyledons</taxon>
        <taxon>Gunneridae</taxon>
        <taxon>Pentapetalae</taxon>
        <taxon>rosids</taxon>
        <taxon>fabids</taxon>
        <taxon>Cucurbitales</taxon>
        <taxon>Cucurbitaceae</taxon>
        <taxon>Benincaseae</taxon>
        <taxon>Cucumis</taxon>
    </lineage>
</organism>
<evidence type="ECO:0000313" key="1">
    <source>
        <dbReference type="EMBL" id="TYJ95823.1"/>
    </source>
</evidence>
<protein>
    <submittedName>
        <fullName evidence="1">Uncharacterized protein</fullName>
    </submittedName>
</protein>
<proteinExistence type="predicted"/>
<dbReference type="EMBL" id="SSTD01020080">
    <property type="protein sequence ID" value="TYJ95823.1"/>
    <property type="molecule type" value="Genomic_DNA"/>
</dbReference>
<evidence type="ECO:0000313" key="2">
    <source>
        <dbReference type="Proteomes" id="UP000321947"/>
    </source>
</evidence>